<evidence type="ECO:0000259" key="2">
    <source>
        <dbReference type="PROSITE" id="PS50822"/>
    </source>
</evidence>
<dbReference type="Pfam" id="PF02171">
    <property type="entry name" value="Piwi"/>
    <property type="match status" value="1"/>
</dbReference>
<evidence type="ECO:0000313" key="4">
    <source>
        <dbReference type="Proteomes" id="UP000494206"/>
    </source>
</evidence>
<dbReference type="InterPro" id="IPR012337">
    <property type="entry name" value="RNaseH-like_sf"/>
</dbReference>
<dbReference type="GO" id="GO:0003676">
    <property type="term" value="F:nucleic acid binding"/>
    <property type="evidence" value="ECO:0007669"/>
    <property type="project" value="InterPro"/>
</dbReference>
<proteinExistence type="predicted"/>
<gene>
    <name evidence="3" type="ORF">CBOVIS_LOCUS12306</name>
</gene>
<keyword evidence="4" id="KW-1185">Reference proteome</keyword>
<dbReference type="SUPFAM" id="SSF101690">
    <property type="entry name" value="PAZ domain"/>
    <property type="match status" value="1"/>
</dbReference>
<dbReference type="SUPFAM" id="SSF53098">
    <property type="entry name" value="Ribonuclease H-like"/>
    <property type="match status" value="1"/>
</dbReference>
<feature type="coiled-coil region" evidence="1">
    <location>
        <begin position="1"/>
        <end position="28"/>
    </location>
</feature>
<dbReference type="Gene3D" id="3.30.420.10">
    <property type="entry name" value="Ribonuclease H-like superfamily/Ribonuclease H"/>
    <property type="match status" value="1"/>
</dbReference>
<dbReference type="InterPro" id="IPR003165">
    <property type="entry name" value="Piwi"/>
</dbReference>
<name>A0A8S1FDA1_9PELO</name>
<dbReference type="Proteomes" id="UP000494206">
    <property type="component" value="Unassembled WGS sequence"/>
</dbReference>
<dbReference type="SMART" id="SM00950">
    <property type="entry name" value="Piwi"/>
    <property type="match status" value="1"/>
</dbReference>
<accession>A0A8S1FDA1</accession>
<reference evidence="3 4" key="1">
    <citation type="submission" date="2020-04" db="EMBL/GenBank/DDBJ databases">
        <authorList>
            <person name="Laetsch R D."/>
            <person name="Stevens L."/>
            <person name="Kumar S."/>
            <person name="Blaxter L. M."/>
        </authorList>
    </citation>
    <scope>NUCLEOTIDE SEQUENCE [LARGE SCALE GENOMIC DNA]</scope>
</reference>
<keyword evidence="1" id="KW-0175">Coiled coil</keyword>
<feature type="domain" description="Piwi" evidence="2">
    <location>
        <begin position="613"/>
        <end position="847"/>
    </location>
</feature>
<evidence type="ECO:0000256" key="1">
    <source>
        <dbReference type="SAM" id="Coils"/>
    </source>
</evidence>
<comment type="caution">
    <text evidence="3">The sequence shown here is derived from an EMBL/GenBank/DDBJ whole genome shotgun (WGS) entry which is preliminary data.</text>
</comment>
<dbReference type="PANTHER" id="PTHR22891">
    <property type="entry name" value="EUKARYOTIC TRANSLATION INITIATION FACTOR 2C"/>
    <property type="match status" value="1"/>
</dbReference>
<dbReference type="Gene3D" id="2.170.260.10">
    <property type="entry name" value="paz domain"/>
    <property type="match status" value="1"/>
</dbReference>
<protein>
    <recommendedName>
        <fullName evidence="2">Piwi domain-containing protein</fullName>
    </recommendedName>
</protein>
<dbReference type="InterPro" id="IPR036397">
    <property type="entry name" value="RNaseH_sf"/>
</dbReference>
<dbReference type="PROSITE" id="PS50822">
    <property type="entry name" value="PIWI"/>
    <property type="match status" value="1"/>
</dbReference>
<sequence>MEQLETEIKTLRAKIAAAQEESEIFKARLAESEYAIQKCRAVIIEHLKLNLPDNAFIDLLKLLPSNKVKAEPYTEEMYPLKKQLKEMSIAGSDPPMAEIQNRSLKSSEVSDKLNPASTKNATISEVSTNFWSIHIEKNSIVYRYDVNIELHGTNIVNKDSVALKTPFMISLTGEKTNECVTMERHKICHRVLREALDENDVFKNESAIVYDCATSMYTSKKIEAFDSVKSMQLTVPVAKLPNSIQMLIRHSNPSHFIVTITPNSTVPFFDISDFSNENPKDVTETSKIVSNFMDLLTNQSARENGLTVFGCGSIFDMSRQGRVKNNGHEERNGADKGIKFIEGKPNANNQSDTIPALNLDGVKIFIDDRNKSLQAFFGRSSYIDWNLMDQEDGKGAAHDAFLKMNRYVKGLKFEPTYDKHAYTCVGLTRFPMSEIKIQHDGKQISLVEYLGCVHNERGPFNKNLPAGRVLVGGEKKREMLFALETMMLLPNQRVPNDKQIEKPRPISVRARYNQMQQLLHDLSLDAGGANNKYLKMFGVKISEKPRTVTAIQRQAPEIIFKNKTSTYDAKKMNWSSSGSKLLRGASSDIVVLAHDNQHRLAVRDKWISNENMLIVSYDVAHPGQVNTNEAVMVPSVVGFSFNGASHKEAFIGDFHYQYPKREQVDSNILKRRMKWMIDKFVTNRRKYPAFILIIRDGVSEGQYAMVMTEELTAIRAACQEVAQQKNLKNWSPKFALVIATKRNSARFFMQNGQNIANVKPLTVIDQDITRSNINEAYIVSANAIQGTAKPICYQLLRNEIGFKNMDEFESFMLALTFHHQICESPISLPEPVYQADEFAKRGNAMWKAYERIHSIPKIEDGNAADFEFMTENLSYWHSKLDGSRINA</sequence>
<organism evidence="3 4">
    <name type="scientific">Caenorhabditis bovis</name>
    <dbReference type="NCBI Taxonomy" id="2654633"/>
    <lineage>
        <taxon>Eukaryota</taxon>
        <taxon>Metazoa</taxon>
        <taxon>Ecdysozoa</taxon>
        <taxon>Nematoda</taxon>
        <taxon>Chromadorea</taxon>
        <taxon>Rhabditida</taxon>
        <taxon>Rhabditina</taxon>
        <taxon>Rhabditomorpha</taxon>
        <taxon>Rhabditoidea</taxon>
        <taxon>Rhabditidae</taxon>
        <taxon>Peloderinae</taxon>
        <taxon>Caenorhabditis</taxon>
    </lineage>
</organism>
<dbReference type="EMBL" id="CADEPM010000011">
    <property type="protein sequence ID" value="CAB3410843.1"/>
    <property type="molecule type" value="Genomic_DNA"/>
</dbReference>
<dbReference type="AlphaFoldDB" id="A0A8S1FDA1"/>
<evidence type="ECO:0000313" key="3">
    <source>
        <dbReference type="EMBL" id="CAB3410843.1"/>
    </source>
</evidence>
<dbReference type="OrthoDB" id="10252740at2759"/>
<dbReference type="InterPro" id="IPR036085">
    <property type="entry name" value="PAZ_dom_sf"/>
</dbReference>